<dbReference type="Pfam" id="PF06224">
    <property type="entry name" value="AlkZ-like"/>
    <property type="match status" value="1"/>
</dbReference>
<organism evidence="1 2">
    <name type="scientific">Candidatus Onthenecus intestinigallinarum</name>
    <dbReference type="NCBI Taxonomy" id="2840875"/>
    <lineage>
        <taxon>Bacteria</taxon>
        <taxon>Bacillati</taxon>
        <taxon>Bacillota</taxon>
        <taxon>Clostridia</taxon>
        <taxon>Eubacteriales</taxon>
        <taxon>Candidatus Onthenecus</taxon>
    </lineage>
</organism>
<dbReference type="AlphaFoldDB" id="A0A9D0ZBT0"/>
<dbReference type="Proteomes" id="UP000886887">
    <property type="component" value="Unassembled WGS sequence"/>
</dbReference>
<name>A0A9D0ZBT0_9FIRM</name>
<reference evidence="1" key="2">
    <citation type="journal article" date="2021" name="PeerJ">
        <title>Extensive microbial diversity within the chicken gut microbiome revealed by metagenomics and culture.</title>
        <authorList>
            <person name="Gilroy R."/>
            <person name="Ravi A."/>
            <person name="Getino M."/>
            <person name="Pursley I."/>
            <person name="Horton D.L."/>
            <person name="Alikhan N.F."/>
            <person name="Baker D."/>
            <person name="Gharbi K."/>
            <person name="Hall N."/>
            <person name="Watson M."/>
            <person name="Adriaenssens E.M."/>
            <person name="Foster-Nyarko E."/>
            <person name="Jarju S."/>
            <person name="Secka A."/>
            <person name="Antonio M."/>
            <person name="Oren A."/>
            <person name="Chaudhuri R.R."/>
            <person name="La Ragione R."/>
            <person name="Hildebrand F."/>
            <person name="Pallen M.J."/>
        </authorList>
    </citation>
    <scope>NUCLEOTIDE SEQUENCE</scope>
    <source>
        <strain evidence="1">ChiSxjej2B14-6234</strain>
    </source>
</reference>
<evidence type="ECO:0000313" key="2">
    <source>
        <dbReference type="Proteomes" id="UP000886887"/>
    </source>
</evidence>
<dbReference type="PANTHER" id="PTHR38479">
    <property type="entry name" value="LMO0824 PROTEIN"/>
    <property type="match status" value="1"/>
</dbReference>
<protein>
    <submittedName>
        <fullName evidence="1">AlkZ family DNA glycosylase</fullName>
    </submittedName>
</protein>
<sequence length="348" mass="38689">MHERMTEEEIRCRRLAGQHLLAPAPARTVVRDLCGVQAQFLQSALHALRIRSGGACGPERLVKSWTIRGTLHVFALEDLPVFLHRGRAQSPRDCDTLGADARVDAARKRFFADLILQRIEAGENTREALRAACRSAGMTDGEAESIFNAWGGTIRALCDAGLIGYAVCEKKTFMRLPDFAPMEANEARLEMARRYFAHFGPATVRDAAYFFGATQSQVKTWLDRLPVRAISCSGRTYYALEDGPGTPDGAHDIPPCVLLAGFDQLMLGYQKTESLFFRPEHLRGIFNLTGIVAPTVLLNGRVVGKWKRSGRRLTVTPFEAVRAADRRRIEEEALRLFPALSGVVFTEE</sequence>
<reference evidence="1" key="1">
    <citation type="submission" date="2020-10" db="EMBL/GenBank/DDBJ databases">
        <authorList>
            <person name="Gilroy R."/>
        </authorList>
    </citation>
    <scope>NUCLEOTIDE SEQUENCE</scope>
    <source>
        <strain evidence="1">ChiSxjej2B14-6234</strain>
    </source>
</reference>
<comment type="caution">
    <text evidence="1">The sequence shown here is derived from an EMBL/GenBank/DDBJ whole genome shotgun (WGS) entry which is preliminary data.</text>
</comment>
<evidence type="ECO:0000313" key="1">
    <source>
        <dbReference type="EMBL" id="HIQ71670.1"/>
    </source>
</evidence>
<accession>A0A9D0ZBT0</accession>
<dbReference type="PANTHER" id="PTHR38479:SF2">
    <property type="entry name" value="WINGED HELIX DNA-BINDING DOMAIN-CONTAINING PROTEIN"/>
    <property type="match status" value="1"/>
</dbReference>
<gene>
    <name evidence="1" type="ORF">IAB73_05615</name>
</gene>
<proteinExistence type="predicted"/>
<dbReference type="InterPro" id="IPR009351">
    <property type="entry name" value="AlkZ-like"/>
</dbReference>
<dbReference type="EMBL" id="DVFJ01000015">
    <property type="protein sequence ID" value="HIQ71670.1"/>
    <property type="molecule type" value="Genomic_DNA"/>
</dbReference>